<organism evidence="6 7">
    <name type="scientific">Flavonifractor plautii</name>
    <name type="common">Fusobacterium plautii</name>
    <dbReference type="NCBI Taxonomy" id="292800"/>
    <lineage>
        <taxon>Bacteria</taxon>
        <taxon>Bacillati</taxon>
        <taxon>Bacillota</taxon>
        <taxon>Clostridia</taxon>
        <taxon>Eubacteriales</taxon>
        <taxon>Oscillospiraceae</taxon>
        <taxon>Flavonifractor</taxon>
    </lineage>
</organism>
<feature type="domain" description="Solute-binding protein family 5" evidence="5">
    <location>
        <begin position="93"/>
        <end position="461"/>
    </location>
</feature>
<gene>
    <name evidence="6" type="ORF">GKE90_02670</name>
</gene>
<evidence type="ECO:0000256" key="1">
    <source>
        <dbReference type="ARBA" id="ARBA00004193"/>
    </source>
</evidence>
<dbReference type="RefSeq" id="WP_105205757.1">
    <property type="nucleotide sequence ID" value="NZ_WKPO01000002.1"/>
</dbReference>
<dbReference type="GO" id="GO:0030288">
    <property type="term" value="C:outer membrane-bounded periplasmic space"/>
    <property type="evidence" value="ECO:0007669"/>
    <property type="project" value="TreeGrafter"/>
</dbReference>
<dbReference type="GO" id="GO:0043190">
    <property type="term" value="C:ATP-binding cassette (ABC) transporter complex"/>
    <property type="evidence" value="ECO:0007669"/>
    <property type="project" value="InterPro"/>
</dbReference>
<evidence type="ECO:0000256" key="4">
    <source>
        <dbReference type="SAM" id="SignalP"/>
    </source>
</evidence>
<dbReference type="GO" id="GO:1904680">
    <property type="term" value="F:peptide transmembrane transporter activity"/>
    <property type="evidence" value="ECO:0007669"/>
    <property type="project" value="TreeGrafter"/>
</dbReference>
<dbReference type="EMBL" id="WKPO01000002">
    <property type="protein sequence ID" value="MSB47605.1"/>
    <property type="molecule type" value="Genomic_DNA"/>
</dbReference>
<dbReference type="Gene3D" id="3.10.105.10">
    <property type="entry name" value="Dipeptide-binding Protein, Domain 3"/>
    <property type="match status" value="1"/>
</dbReference>
<sequence>MKFKRLATMLMAAAMMVSLVACAGDNGENSETPVSSGNDVVEETEANHITLAESWGFENFYTIMTPDVSASNFGITYYLSNFYDVLVEYQDGEYVGGLAEDWKISEDGTVYTFNLRHDVKFSDGSDLTAEDVAKSLLAVPINLGQYNGTYGRLSTIIEDAVVVDDYTVEMHLTQPYYNALRELCLANPFGIVSSEQLNDDLTKKDTFETATYGTGPYMYVGDNDGQTWNFESNPYYWGEKPDVESFSIESIPDNDAKILALKNGEIDFVAGITNVSNESFVEMQNTEGFGAKVDDKSFRTGYIGYNLSSSMFGDEVVRQAITLALDKDAISESIYGGLYEKADTFFPKTLPYCDVEQTVYSYDIDRANQLLDEAGYIDTDGDGIREKDGEKLSSPFQYQAGSASDDNLVVYICDQLGKIGIELIPQSAQMMDWYAMITTGEYGLTLFKTQGGFYDPGNTIGNIDPSMAMDPIISQVAAYLPGGAELITELESTTDEERIQEIYGIILTTMADQCLTTPLVYPHQLAVYSDKIANYDFPPDANFTAVQNITLK</sequence>
<dbReference type="GO" id="GO:0020037">
    <property type="term" value="F:heme binding"/>
    <property type="evidence" value="ECO:0007669"/>
    <property type="project" value="InterPro"/>
</dbReference>
<dbReference type="SUPFAM" id="SSF53850">
    <property type="entry name" value="Periplasmic binding protein-like II"/>
    <property type="match status" value="1"/>
</dbReference>
<dbReference type="Gene3D" id="3.40.190.10">
    <property type="entry name" value="Periplasmic binding protein-like II"/>
    <property type="match status" value="1"/>
</dbReference>
<dbReference type="Pfam" id="PF00496">
    <property type="entry name" value="SBP_bac_5"/>
    <property type="match status" value="1"/>
</dbReference>
<dbReference type="PANTHER" id="PTHR30290">
    <property type="entry name" value="PERIPLASMIC BINDING COMPONENT OF ABC TRANSPORTER"/>
    <property type="match status" value="1"/>
</dbReference>
<comment type="similarity">
    <text evidence="2">Belongs to the bacterial solute-binding protein 5 family.</text>
</comment>
<evidence type="ECO:0000256" key="3">
    <source>
        <dbReference type="ARBA" id="ARBA00022729"/>
    </source>
</evidence>
<dbReference type="PROSITE" id="PS51257">
    <property type="entry name" value="PROKAR_LIPOPROTEIN"/>
    <property type="match status" value="1"/>
</dbReference>
<dbReference type="Proteomes" id="UP000429811">
    <property type="component" value="Unassembled WGS sequence"/>
</dbReference>
<dbReference type="GeneID" id="89521341"/>
<feature type="signal peptide" evidence="4">
    <location>
        <begin position="1"/>
        <end position="23"/>
    </location>
</feature>
<dbReference type="GO" id="GO:0015833">
    <property type="term" value="P:peptide transport"/>
    <property type="evidence" value="ECO:0007669"/>
    <property type="project" value="TreeGrafter"/>
</dbReference>
<dbReference type="CDD" id="cd08489">
    <property type="entry name" value="PBP2_NikA"/>
    <property type="match status" value="1"/>
</dbReference>
<dbReference type="InterPro" id="IPR023765">
    <property type="entry name" value="SBP_5_CS"/>
</dbReference>
<evidence type="ECO:0000259" key="5">
    <source>
        <dbReference type="Pfam" id="PF00496"/>
    </source>
</evidence>
<dbReference type="InterPro" id="IPR030678">
    <property type="entry name" value="Peptide/Ni-bd"/>
</dbReference>
<name>A0A6I2RA31_FLAPL</name>
<dbReference type="GO" id="GO:0015675">
    <property type="term" value="P:nickel cation transport"/>
    <property type="evidence" value="ECO:0007669"/>
    <property type="project" value="InterPro"/>
</dbReference>
<evidence type="ECO:0000313" key="6">
    <source>
        <dbReference type="EMBL" id="MSB47605.1"/>
    </source>
</evidence>
<dbReference type="GO" id="GO:0016151">
    <property type="term" value="F:nickel cation binding"/>
    <property type="evidence" value="ECO:0007669"/>
    <property type="project" value="InterPro"/>
</dbReference>
<feature type="chain" id="PRO_5026288142" evidence="4">
    <location>
        <begin position="24"/>
        <end position="552"/>
    </location>
</feature>
<dbReference type="PIRSF" id="PIRSF002741">
    <property type="entry name" value="MppA"/>
    <property type="match status" value="1"/>
</dbReference>
<dbReference type="AlphaFoldDB" id="A0A6I2RA31"/>
<comment type="caution">
    <text evidence="6">The sequence shown here is derived from an EMBL/GenBank/DDBJ whole genome shotgun (WGS) entry which is preliminary data.</text>
</comment>
<reference evidence="6 7" key="1">
    <citation type="journal article" date="2019" name="Nat. Med.">
        <title>A library of human gut bacterial isolates paired with longitudinal multiomics data enables mechanistic microbiome research.</title>
        <authorList>
            <person name="Poyet M."/>
            <person name="Groussin M."/>
            <person name="Gibbons S.M."/>
            <person name="Avila-Pacheco J."/>
            <person name="Jiang X."/>
            <person name="Kearney S.M."/>
            <person name="Perrotta A.R."/>
            <person name="Berdy B."/>
            <person name="Zhao S."/>
            <person name="Lieberman T.D."/>
            <person name="Swanson P.K."/>
            <person name="Smith M."/>
            <person name="Roesemann S."/>
            <person name="Alexander J.E."/>
            <person name="Rich S.A."/>
            <person name="Livny J."/>
            <person name="Vlamakis H."/>
            <person name="Clish C."/>
            <person name="Bullock K."/>
            <person name="Deik A."/>
            <person name="Scott J."/>
            <person name="Pierce K.A."/>
            <person name="Xavier R.J."/>
            <person name="Alm E.J."/>
        </authorList>
    </citation>
    <scope>NUCLEOTIDE SEQUENCE [LARGE SCALE GENOMIC DNA]</scope>
    <source>
        <strain evidence="6 7">BIOML-A5</strain>
    </source>
</reference>
<evidence type="ECO:0000256" key="2">
    <source>
        <dbReference type="ARBA" id="ARBA00005695"/>
    </source>
</evidence>
<accession>A0A6I2RA31</accession>
<comment type="subcellular location">
    <subcellularLocation>
        <location evidence="1">Cell membrane</location>
        <topology evidence="1">Lipid-anchor</topology>
    </subcellularLocation>
</comment>
<proteinExistence type="inferred from homology"/>
<dbReference type="PANTHER" id="PTHR30290:SF37">
    <property type="entry name" value="NICKEL-BINDING PERIPLASMIC PROTEIN"/>
    <property type="match status" value="1"/>
</dbReference>
<keyword evidence="3 4" id="KW-0732">Signal</keyword>
<dbReference type="InterPro" id="IPR011980">
    <property type="entry name" value="CntA-like"/>
</dbReference>
<dbReference type="PROSITE" id="PS01040">
    <property type="entry name" value="SBP_BACTERIAL_5"/>
    <property type="match status" value="1"/>
</dbReference>
<dbReference type="InterPro" id="IPR039424">
    <property type="entry name" value="SBP_5"/>
</dbReference>
<evidence type="ECO:0000313" key="7">
    <source>
        <dbReference type="Proteomes" id="UP000429811"/>
    </source>
</evidence>
<protein>
    <submittedName>
        <fullName evidence="6">Nickel ABC transporter substrate-binding protein</fullName>
    </submittedName>
</protein>
<dbReference type="InterPro" id="IPR000914">
    <property type="entry name" value="SBP_5_dom"/>
</dbReference>